<reference evidence="7" key="1">
    <citation type="submission" date="2023-02" db="EMBL/GenBank/DDBJ databases">
        <title>Genome of toxic invasive species Heracleum sosnowskyi carries increased number of genes despite the absence of recent whole-genome duplications.</title>
        <authorList>
            <person name="Schelkunov M."/>
            <person name="Shtratnikova V."/>
            <person name="Makarenko M."/>
            <person name="Klepikova A."/>
            <person name="Omelchenko D."/>
            <person name="Novikova G."/>
            <person name="Obukhova E."/>
            <person name="Bogdanov V."/>
            <person name="Penin A."/>
            <person name="Logacheva M."/>
        </authorList>
    </citation>
    <scope>NUCLEOTIDE SEQUENCE</scope>
    <source>
        <strain evidence="7">Hsosn_3</strain>
        <tissue evidence="7">Leaf</tissue>
    </source>
</reference>
<evidence type="ECO:0000256" key="5">
    <source>
        <dbReference type="ARBA" id="ARBA00023136"/>
    </source>
</evidence>
<dbReference type="GO" id="GO:0016020">
    <property type="term" value="C:membrane"/>
    <property type="evidence" value="ECO:0007669"/>
    <property type="project" value="UniProtKB-SubCell"/>
</dbReference>
<feature type="transmembrane region" description="Helical" evidence="6">
    <location>
        <begin position="240"/>
        <end position="259"/>
    </location>
</feature>
<dbReference type="InterPro" id="IPR006904">
    <property type="entry name" value="DUF716"/>
</dbReference>
<protein>
    <submittedName>
        <fullName evidence="7">Transmembrane protein like</fullName>
    </submittedName>
</protein>
<dbReference type="Pfam" id="PF04819">
    <property type="entry name" value="DUF716"/>
    <property type="match status" value="1"/>
</dbReference>
<reference evidence="7" key="2">
    <citation type="submission" date="2023-05" db="EMBL/GenBank/DDBJ databases">
        <authorList>
            <person name="Schelkunov M.I."/>
        </authorList>
    </citation>
    <scope>NUCLEOTIDE SEQUENCE</scope>
    <source>
        <strain evidence="7">Hsosn_3</strain>
        <tissue evidence="7">Leaf</tissue>
    </source>
</reference>
<evidence type="ECO:0000313" key="8">
    <source>
        <dbReference type="Proteomes" id="UP001237642"/>
    </source>
</evidence>
<proteinExistence type="inferred from homology"/>
<evidence type="ECO:0000256" key="6">
    <source>
        <dbReference type="SAM" id="Phobius"/>
    </source>
</evidence>
<evidence type="ECO:0000256" key="3">
    <source>
        <dbReference type="ARBA" id="ARBA00022692"/>
    </source>
</evidence>
<sequence length="312" mass="35660">MGTLVGHVAPGFGFFVIGLWHLVNHIKLHALYPNSYTSLPWFPTSKHRYSELFLIMAGCTMSVAMELFIGPARHQPFDTDGTIPSNHLHNFEHASISMTFFVYAFFSILLDKIETKTKYSLTQLLACVAFGQQLLVFHLHSSDHMGVEGQYHKLLQIIIVLCLATTLLGINYPQSFEISFVRSLSILFQGLWLMVMGFMLWIPQLIPKGCFLNSEDGHQVVRCHDNEALHRAKALVNIEFSWYIIGVTIFAVTIYLMLLKFYPEKAEYESLTKLIEQEEEFDDIEARKENKYQGSKSFLHVGKSAGPIDMER</sequence>
<comment type="subcellular location">
    <subcellularLocation>
        <location evidence="1">Membrane</location>
        <topology evidence="1">Multi-pass membrane protein</topology>
    </subcellularLocation>
</comment>
<evidence type="ECO:0000256" key="2">
    <source>
        <dbReference type="ARBA" id="ARBA00006948"/>
    </source>
</evidence>
<organism evidence="7 8">
    <name type="scientific">Heracleum sosnowskyi</name>
    <dbReference type="NCBI Taxonomy" id="360622"/>
    <lineage>
        <taxon>Eukaryota</taxon>
        <taxon>Viridiplantae</taxon>
        <taxon>Streptophyta</taxon>
        <taxon>Embryophyta</taxon>
        <taxon>Tracheophyta</taxon>
        <taxon>Spermatophyta</taxon>
        <taxon>Magnoliopsida</taxon>
        <taxon>eudicotyledons</taxon>
        <taxon>Gunneridae</taxon>
        <taxon>Pentapetalae</taxon>
        <taxon>asterids</taxon>
        <taxon>campanulids</taxon>
        <taxon>Apiales</taxon>
        <taxon>Apiaceae</taxon>
        <taxon>Apioideae</taxon>
        <taxon>apioid superclade</taxon>
        <taxon>Tordylieae</taxon>
        <taxon>Tordyliinae</taxon>
        <taxon>Heracleum</taxon>
    </lineage>
</organism>
<keyword evidence="4 6" id="KW-1133">Transmembrane helix</keyword>
<dbReference type="Proteomes" id="UP001237642">
    <property type="component" value="Unassembled WGS sequence"/>
</dbReference>
<keyword evidence="8" id="KW-1185">Reference proteome</keyword>
<feature type="transmembrane region" description="Helical" evidence="6">
    <location>
        <begin position="184"/>
        <end position="202"/>
    </location>
</feature>
<feature type="transmembrane region" description="Helical" evidence="6">
    <location>
        <begin position="52"/>
        <end position="71"/>
    </location>
</feature>
<evidence type="ECO:0000256" key="1">
    <source>
        <dbReference type="ARBA" id="ARBA00004141"/>
    </source>
</evidence>
<comment type="similarity">
    <text evidence="2">Belongs to the TMEM45 family.</text>
</comment>
<feature type="transmembrane region" description="Helical" evidence="6">
    <location>
        <begin position="12"/>
        <end position="32"/>
    </location>
</feature>
<keyword evidence="5 6" id="KW-0472">Membrane</keyword>
<feature type="transmembrane region" description="Helical" evidence="6">
    <location>
        <begin position="122"/>
        <end position="141"/>
    </location>
</feature>
<feature type="transmembrane region" description="Helical" evidence="6">
    <location>
        <begin position="153"/>
        <end position="172"/>
    </location>
</feature>
<dbReference type="AlphaFoldDB" id="A0AAD8N8R0"/>
<evidence type="ECO:0000313" key="7">
    <source>
        <dbReference type="EMBL" id="KAK1400187.1"/>
    </source>
</evidence>
<name>A0AAD8N8R0_9APIA</name>
<gene>
    <name evidence="7" type="ORF">POM88_010050</name>
</gene>
<feature type="transmembrane region" description="Helical" evidence="6">
    <location>
        <begin position="91"/>
        <end position="110"/>
    </location>
</feature>
<dbReference type="PANTHER" id="PTHR46285:SF3">
    <property type="entry name" value="PROTEINASE INHIBITOR I4, SERPIN (DUF716)"/>
    <property type="match status" value="1"/>
</dbReference>
<dbReference type="EMBL" id="JAUIZM010000002">
    <property type="protein sequence ID" value="KAK1400187.1"/>
    <property type="molecule type" value="Genomic_DNA"/>
</dbReference>
<evidence type="ECO:0000256" key="4">
    <source>
        <dbReference type="ARBA" id="ARBA00022989"/>
    </source>
</evidence>
<accession>A0AAD8N8R0</accession>
<keyword evidence="3 6" id="KW-0812">Transmembrane</keyword>
<comment type="caution">
    <text evidence="7">The sequence shown here is derived from an EMBL/GenBank/DDBJ whole genome shotgun (WGS) entry which is preliminary data.</text>
</comment>
<dbReference type="PANTHER" id="PTHR46285">
    <property type="entry name" value="PROTEINASE INHIBITOR I4, SERPIN (DUF716)-RELATED"/>
    <property type="match status" value="1"/>
</dbReference>